<reference evidence="3" key="1">
    <citation type="journal article" date="2014" name="Int. J. Syst. Evol. Microbiol.">
        <title>Complete genome sequence of Corynebacterium casei LMG S-19264T (=DSM 44701T), isolated from a smear-ripened cheese.</title>
        <authorList>
            <consortium name="US DOE Joint Genome Institute (JGI-PGF)"/>
            <person name="Walter F."/>
            <person name="Albersmeier A."/>
            <person name="Kalinowski J."/>
            <person name="Ruckert C."/>
        </authorList>
    </citation>
    <scope>NUCLEOTIDE SEQUENCE</scope>
    <source>
        <strain evidence="3">JCM 3086</strain>
    </source>
</reference>
<dbReference type="SUPFAM" id="SSF51735">
    <property type="entry name" value="NAD(P)-binding Rossmann-fold domains"/>
    <property type="match status" value="1"/>
</dbReference>
<dbReference type="AlphaFoldDB" id="A0A917P3B8"/>
<reference evidence="3" key="2">
    <citation type="submission" date="2020-09" db="EMBL/GenBank/DDBJ databases">
        <authorList>
            <person name="Sun Q."/>
            <person name="Ohkuma M."/>
        </authorList>
    </citation>
    <scope>NUCLEOTIDE SEQUENCE</scope>
    <source>
        <strain evidence="3">JCM 3086</strain>
    </source>
</reference>
<dbReference type="EMBL" id="BMQA01000062">
    <property type="protein sequence ID" value="GGJ59975.1"/>
    <property type="molecule type" value="Genomic_DNA"/>
</dbReference>
<dbReference type="Proteomes" id="UP000657574">
    <property type="component" value="Unassembled WGS sequence"/>
</dbReference>
<keyword evidence="2" id="KW-0560">Oxidoreductase</keyword>
<dbReference type="InterPro" id="IPR002347">
    <property type="entry name" value="SDR_fam"/>
</dbReference>
<dbReference type="RefSeq" id="WP_189316526.1">
    <property type="nucleotide sequence ID" value="NZ_BMQA01000062.1"/>
</dbReference>
<accession>A0A917P3B8</accession>
<keyword evidence="4" id="KW-1185">Reference proteome</keyword>
<dbReference type="PANTHER" id="PTHR43391:SF26">
    <property type="entry name" value="BLL7251 PROTEIN"/>
    <property type="match status" value="1"/>
</dbReference>
<dbReference type="PANTHER" id="PTHR43391">
    <property type="entry name" value="RETINOL DEHYDROGENASE-RELATED"/>
    <property type="match status" value="1"/>
</dbReference>
<sequence>MTTMINKAAVVTGGASGIGFAMARTFLAQGMNVAIGDIETAALDDAVRQLQEVAGDLKVIGVRTDVTSFDDVARLCATAEEAFGRVDVVCANAGVETGGRFLDVSDEAWRWVMEVNYFGTLNTARAAVPVLEKSGDGHLVITGSLAGFATGTPFMTPYCASKMAILALAECLEVELRAADSNVHVHLLAPGPVQSRMIDAERNAPAGIPLNEDPDRRQFMEDFRARQSAEGLPAEHVAEMVFDAIRDQQFFVLPHQDRAVAALRRRLDWVESGIAPASRVPGT</sequence>
<gene>
    <name evidence="3" type="ORF">GCM10010121_083240</name>
</gene>
<protein>
    <submittedName>
        <fullName evidence="3">Short-chain dehydrogenase</fullName>
    </submittedName>
</protein>
<evidence type="ECO:0000313" key="4">
    <source>
        <dbReference type="Proteomes" id="UP000657574"/>
    </source>
</evidence>
<name>A0A917P3B8_9ACTN</name>
<evidence type="ECO:0000313" key="3">
    <source>
        <dbReference type="EMBL" id="GGJ59975.1"/>
    </source>
</evidence>
<dbReference type="Gene3D" id="3.40.50.720">
    <property type="entry name" value="NAD(P)-binding Rossmann-like Domain"/>
    <property type="match status" value="1"/>
</dbReference>
<dbReference type="GO" id="GO:0016491">
    <property type="term" value="F:oxidoreductase activity"/>
    <property type="evidence" value="ECO:0007669"/>
    <property type="project" value="UniProtKB-KW"/>
</dbReference>
<proteinExistence type="inferred from homology"/>
<evidence type="ECO:0000256" key="2">
    <source>
        <dbReference type="ARBA" id="ARBA00023002"/>
    </source>
</evidence>
<dbReference type="Pfam" id="PF00106">
    <property type="entry name" value="adh_short"/>
    <property type="match status" value="1"/>
</dbReference>
<organism evidence="3 4">
    <name type="scientific">Streptomyces brasiliensis</name>
    <dbReference type="NCBI Taxonomy" id="1954"/>
    <lineage>
        <taxon>Bacteria</taxon>
        <taxon>Bacillati</taxon>
        <taxon>Actinomycetota</taxon>
        <taxon>Actinomycetes</taxon>
        <taxon>Kitasatosporales</taxon>
        <taxon>Streptomycetaceae</taxon>
        <taxon>Streptomyces</taxon>
    </lineage>
</organism>
<comment type="caution">
    <text evidence="3">The sequence shown here is derived from an EMBL/GenBank/DDBJ whole genome shotgun (WGS) entry which is preliminary data.</text>
</comment>
<dbReference type="PRINTS" id="PR00081">
    <property type="entry name" value="GDHRDH"/>
</dbReference>
<dbReference type="FunFam" id="3.40.50.720:FF:000084">
    <property type="entry name" value="Short-chain dehydrogenase reductase"/>
    <property type="match status" value="1"/>
</dbReference>
<dbReference type="InterPro" id="IPR036291">
    <property type="entry name" value="NAD(P)-bd_dom_sf"/>
</dbReference>
<evidence type="ECO:0000256" key="1">
    <source>
        <dbReference type="ARBA" id="ARBA00006484"/>
    </source>
</evidence>
<comment type="similarity">
    <text evidence="1">Belongs to the short-chain dehydrogenases/reductases (SDR) family.</text>
</comment>